<keyword evidence="2" id="KW-0808">Transferase</keyword>
<dbReference type="GO" id="GO:0032259">
    <property type="term" value="P:methylation"/>
    <property type="evidence" value="ECO:0007669"/>
    <property type="project" value="UniProtKB-KW"/>
</dbReference>
<comment type="caution">
    <text evidence="5">The sequence shown here is derived from an EMBL/GenBank/DDBJ whole genome shotgun (WGS) entry which is preliminary data.</text>
</comment>
<evidence type="ECO:0000259" key="4">
    <source>
        <dbReference type="Pfam" id="PF13649"/>
    </source>
</evidence>
<dbReference type="PANTHER" id="PTHR43464">
    <property type="entry name" value="METHYLTRANSFERASE"/>
    <property type="match status" value="1"/>
</dbReference>
<dbReference type="GO" id="GO:0008168">
    <property type="term" value="F:methyltransferase activity"/>
    <property type="evidence" value="ECO:0007669"/>
    <property type="project" value="UniProtKB-KW"/>
</dbReference>
<evidence type="ECO:0000256" key="1">
    <source>
        <dbReference type="ARBA" id="ARBA00022603"/>
    </source>
</evidence>
<evidence type="ECO:0000256" key="2">
    <source>
        <dbReference type="ARBA" id="ARBA00022679"/>
    </source>
</evidence>
<dbReference type="SUPFAM" id="SSF53335">
    <property type="entry name" value="S-adenosyl-L-methionine-dependent methyltransferases"/>
    <property type="match status" value="1"/>
</dbReference>
<proteinExistence type="predicted"/>
<dbReference type="InterPro" id="IPR041698">
    <property type="entry name" value="Methyltransf_25"/>
</dbReference>
<dbReference type="AlphaFoldDB" id="A0AAD6ZFR7"/>
<keyword evidence="6" id="KW-1185">Reference proteome</keyword>
<dbReference type="Pfam" id="PF13649">
    <property type="entry name" value="Methyltransf_25"/>
    <property type="match status" value="1"/>
</dbReference>
<dbReference type="Proteomes" id="UP001218218">
    <property type="component" value="Unassembled WGS sequence"/>
</dbReference>
<reference evidence="5" key="1">
    <citation type="submission" date="2023-03" db="EMBL/GenBank/DDBJ databases">
        <title>Massive genome expansion in bonnet fungi (Mycena s.s.) driven by repeated elements and novel gene families across ecological guilds.</title>
        <authorList>
            <consortium name="Lawrence Berkeley National Laboratory"/>
            <person name="Harder C.B."/>
            <person name="Miyauchi S."/>
            <person name="Viragh M."/>
            <person name="Kuo A."/>
            <person name="Thoen E."/>
            <person name="Andreopoulos B."/>
            <person name="Lu D."/>
            <person name="Skrede I."/>
            <person name="Drula E."/>
            <person name="Henrissat B."/>
            <person name="Morin E."/>
            <person name="Kohler A."/>
            <person name="Barry K."/>
            <person name="LaButti K."/>
            <person name="Morin E."/>
            <person name="Salamov A."/>
            <person name="Lipzen A."/>
            <person name="Mereny Z."/>
            <person name="Hegedus B."/>
            <person name="Baldrian P."/>
            <person name="Stursova M."/>
            <person name="Weitz H."/>
            <person name="Taylor A."/>
            <person name="Grigoriev I.V."/>
            <person name="Nagy L.G."/>
            <person name="Martin F."/>
            <person name="Kauserud H."/>
        </authorList>
    </citation>
    <scope>NUCLEOTIDE SEQUENCE</scope>
    <source>
        <strain evidence="5">CBHHK002</strain>
    </source>
</reference>
<protein>
    <submittedName>
        <fullName evidence="5">Methyltransferase type 11</fullName>
    </submittedName>
</protein>
<dbReference type="Gene3D" id="3.40.50.150">
    <property type="entry name" value="Vaccinia Virus protein VP39"/>
    <property type="match status" value="1"/>
</dbReference>
<sequence length="272" mass="29730">MSTQYNSIGDSYIQVKNLPLMRYLEIPAVRAAIQPYLSDHAGEAPRVLDLACGTGFYSRLLLSWGAFSVLGIDISPAMIDAARAHPDSVAAQGRLTFRVGDAANLGVLSESTAPFDIVTAVLLLPHAASGAEMTAMWETVAQNLGPGGVFVGVVVEPVDDHDLAQYVARQRLQRAHNPSPFGLELEYDESTLASGEGYRVKVTPRVERVFSFDAYHLTRGVYEAAARKAGMTGDIEWRVMDVTDEARAAMGDKYWDSYTEYIPKYAVIVVHK</sequence>
<organism evidence="5 6">
    <name type="scientific">Mycena albidolilacea</name>
    <dbReference type="NCBI Taxonomy" id="1033008"/>
    <lineage>
        <taxon>Eukaryota</taxon>
        <taxon>Fungi</taxon>
        <taxon>Dikarya</taxon>
        <taxon>Basidiomycota</taxon>
        <taxon>Agaricomycotina</taxon>
        <taxon>Agaricomycetes</taxon>
        <taxon>Agaricomycetidae</taxon>
        <taxon>Agaricales</taxon>
        <taxon>Marasmiineae</taxon>
        <taxon>Mycenaceae</taxon>
        <taxon>Mycena</taxon>
    </lineage>
</organism>
<evidence type="ECO:0000313" key="5">
    <source>
        <dbReference type="EMBL" id="KAJ7320687.1"/>
    </source>
</evidence>
<gene>
    <name evidence="5" type="ORF">DFH08DRAFT_713637</name>
</gene>
<keyword evidence="3" id="KW-0949">S-adenosyl-L-methionine</keyword>
<dbReference type="CDD" id="cd02440">
    <property type="entry name" value="AdoMet_MTases"/>
    <property type="match status" value="1"/>
</dbReference>
<dbReference type="PANTHER" id="PTHR43464:SF19">
    <property type="entry name" value="UBIQUINONE BIOSYNTHESIS O-METHYLTRANSFERASE, MITOCHONDRIAL"/>
    <property type="match status" value="1"/>
</dbReference>
<dbReference type="EMBL" id="JARIHO010000053">
    <property type="protein sequence ID" value="KAJ7320687.1"/>
    <property type="molecule type" value="Genomic_DNA"/>
</dbReference>
<evidence type="ECO:0000256" key="3">
    <source>
        <dbReference type="ARBA" id="ARBA00022691"/>
    </source>
</evidence>
<dbReference type="InterPro" id="IPR029063">
    <property type="entry name" value="SAM-dependent_MTases_sf"/>
</dbReference>
<name>A0AAD6ZFR7_9AGAR</name>
<accession>A0AAD6ZFR7</accession>
<evidence type="ECO:0000313" key="6">
    <source>
        <dbReference type="Proteomes" id="UP001218218"/>
    </source>
</evidence>
<feature type="domain" description="Methyltransferase" evidence="4">
    <location>
        <begin position="47"/>
        <end position="148"/>
    </location>
</feature>
<keyword evidence="1 5" id="KW-0489">Methyltransferase</keyword>